<evidence type="ECO:0000256" key="1">
    <source>
        <dbReference type="SAM" id="Phobius"/>
    </source>
</evidence>
<protein>
    <submittedName>
        <fullName evidence="3">DUF3955 domain-containing protein</fullName>
    </submittedName>
</protein>
<comment type="caution">
    <text evidence="3">The sequence shown here is derived from an EMBL/GenBank/DDBJ whole genome shotgun (WGS) entry which is preliminary data.</text>
</comment>
<sequence length="71" mass="7819">MLLKIGGLLILLGGLFLLAFRLIGSSVDSEGILHEPFALLPLGFLLLITGIAMIIIGLVRRKRHKDNTRIR</sequence>
<dbReference type="EMBL" id="JBGMEK010000076">
    <property type="protein sequence ID" value="MFA0813204.1"/>
    <property type="molecule type" value="Genomic_DNA"/>
</dbReference>
<keyword evidence="4" id="KW-1185">Reference proteome</keyword>
<dbReference type="InterPro" id="IPR025016">
    <property type="entry name" value="DUF3955"/>
</dbReference>
<reference evidence="3 4" key="1">
    <citation type="submission" date="2024-08" db="EMBL/GenBank/DDBJ databases">
        <authorList>
            <person name="Ishaq N."/>
        </authorList>
    </citation>
    <scope>NUCLEOTIDE SEQUENCE [LARGE SCALE GENOMIC DNA]</scope>
    <source>
        <strain evidence="3 4">DSM 18651</strain>
    </source>
</reference>
<feature type="transmembrane region" description="Helical" evidence="1">
    <location>
        <begin position="39"/>
        <end position="59"/>
    </location>
</feature>
<evidence type="ECO:0000313" key="3">
    <source>
        <dbReference type="EMBL" id="MFA0813204.1"/>
    </source>
</evidence>
<name>A0ABV4P5C7_9GAMM</name>
<evidence type="ECO:0000259" key="2">
    <source>
        <dbReference type="Pfam" id="PF13127"/>
    </source>
</evidence>
<organism evidence="3 4">
    <name type="scientific">Microbulbifer epialgicus</name>
    <dbReference type="NCBI Taxonomy" id="393907"/>
    <lineage>
        <taxon>Bacteria</taxon>
        <taxon>Pseudomonadati</taxon>
        <taxon>Pseudomonadota</taxon>
        <taxon>Gammaproteobacteria</taxon>
        <taxon>Cellvibrionales</taxon>
        <taxon>Microbulbiferaceae</taxon>
        <taxon>Microbulbifer</taxon>
    </lineage>
</organism>
<feature type="domain" description="DUF3955" evidence="2">
    <location>
        <begin position="4"/>
        <end position="59"/>
    </location>
</feature>
<keyword evidence="1" id="KW-0472">Membrane</keyword>
<proteinExistence type="predicted"/>
<dbReference type="Proteomes" id="UP001569428">
    <property type="component" value="Unassembled WGS sequence"/>
</dbReference>
<evidence type="ECO:0000313" key="4">
    <source>
        <dbReference type="Proteomes" id="UP001569428"/>
    </source>
</evidence>
<accession>A0ABV4P5C7</accession>
<dbReference type="Pfam" id="PF13127">
    <property type="entry name" value="DUF3955"/>
    <property type="match status" value="1"/>
</dbReference>
<gene>
    <name evidence="3" type="ORF">ACCI49_20080</name>
</gene>
<dbReference type="RefSeq" id="WP_371840983.1">
    <property type="nucleotide sequence ID" value="NZ_JBGMEK010000076.1"/>
</dbReference>
<keyword evidence="1" id="KW-1133">Transmembrane helix</keyword>
<keyword evidence="1" id="KW-0812">Transmembrane</keyword>